<dbReference type="PATRIC" id="fig|1263870.3.peg.510"/>
<evidence type="ECO:0000313" key="2">
    <source>
        <dbReference type="EMBL" id="EMI58107.1"/>
    </source>
</evidence>
<gene>
    <name evidence="2" type="ORF">RSSM_00467</name>
</gene>
<comment type="caution">
    <text evidence="2">The sequence shown here is derived from an EMBL/GenBank/DDBJ whole genome shotgun (WGS) entry which is preliminary data.</text>
</comment>
<dbReference type="GO" id="GO:0016740">
    <property type="term" value="F:transferase activity"/>
    <property type="evidence" value="ECO:0007669"/>
    <property type="project" value="UniProtKB-KW"/>
</dbReference>
<dbReference type="EMBL" id="ANOH01000045">
    <property type="protein sequence ID" value="EMI58107.1"/>
    <property type="molecule type" value="Genomic_DNA"/>
</dbReference>
<reference evidence="2 3" key="1">
    <citation type="journal article" date="2013" name="Mar. Genomics">
        <title>Expression of sulfatases in Rhodopirellula baltica and the diversity of sulfatases in the genus Rhodopirellula.</title>
        <authorList>
            <person name="Wegner C.E."/>
            <person name="Richter-Heitmann T."/>
            <person name="Klindworth A."/>
            <person name="Klockow C."/>
            <person name="Richter M."/>
            <person name="Achstetter T."/>
            <person name="Glockner F.O."/>
            <person name="Harder J."/>
        </authorList>
    </citation>
    <scope>NUCLEOTIDE SEQUENCE [LARGE SCALE GENOMIC DNA]</scope>
    <source>
        <strain evidence="2 3">SM41</strain>
    </source>
</reference>
<evidence type="ECO:0000259" key="1">
    <source>
        <dbReference type="Pfam" id="PF04230"/>
    </source>
</evidence>
<name>M5U9J1_9BACT</name>
<dbReference type="RefSeq" id="WP_008673995.1">
    <property type="nucleotide sequence ID" value="NZ_ANOH01000045.1"/>
</dbReference>
<dbReference type="Proteomes" id="UP000011885">
    <property type="component" value="Unassembled WGS sequence"/>
</dbReference>
<accession>M5U9J1</accession>
<sequence>MNISKKLNRYHREAYRLDHFPPTWEALVSGKPRLAYFGFLGDRNLGDEMVYWAAKELFSDCVLIPVKRRSPIGIKLAASKPRRFFDGIVQGGGTLINENEWDTNRQELFDSGLPIYVHGSGVAGANPNPKWNVLSRNTHGGLRGPLSKGRLDELVKLPIVGDAAFALGIKAQRDPERKRSRVLINLGTHEHNRYPQSDLVESELVEFCRKLMDDGLEVVFLPFHGIDVQRANQLKEKLPSISVLNQPRTLKELQDCFDDALFALGERLHFVISAALFHCPFLSINYASKHRDFLKSVGLECLGADPGDCHAGKFTCAFDERESHPTQEFEGRLQPLQELQRTEANAFISAMKANVAK</sequence>
<dbReference type="PANTHER" id="PTHR36836">
    <property type="entry name" value="COLANIC ACID BIOSYNTHESIS PROTEIN WCAK"/>
    <property type="match status" value="1"/>
</dbReference>
<dbReference type="InterPro" id="IPR007345">
    <property type="entry name" value="Polysacch_pyruvyl_Trfase"/>
</dbReference>
<organism evidence="2 3">
    <name type="scientific">Rhodopirellula sallentina SM41</name>
    <dbReference type="NCBI Taxonomy" id="1263870"/>
    <lineage>
        <taxon>Bacteria</taxon>
        <taxon>Pseudomonadati</taxon>
        <taxon>Planctomycetota</taxon>
        <taxon>Planctomycetia</taxon>
        <taxon>Pirellulales</taxon>
        <taxon>Pirellulaceae</taxon>
        <taxon>Rhodopirellula</taxon>
    </lineage>
</organism>
<keyword evidence="2" id="KW-0808">Transferase</keyword>
<protein>
    <submittedName>
        <fullName evidence="2">Polysaccharide pyruvyl transferase CsaB</fullName>
    </submittedName>
</protein>
<dbReference type="Pfam" id="PF04230">
    <property type="entry name" value="PS_pyruv_trans"/>
    <property type="match status" value="1"/>
</dbReference>
<evidence type="ECO:0000313" key="3">
    <source>
        <dbReference type="Proteomes" id="UP000011885"/>
    </source>
</evidence>
<dbReference type="PANTHER" id="PTHR36836:SF1">
    <property type="entry name" value="COLANIC ACID BIOSYNTHESIS PROTEIN WCAK"/>
    <property type="match status" value="1"/>
</dbReference>
<keyword evidence="3" id="KW-1185">Reference proteome</keyword>
<feature type="domain" description="Polysaccharide pyruvyl transferase" evidence="1">
    <location>
        <begin position="44"/>
        <end position="287"/>
    </location>
</feature>
<dbReference type="AlphaFoldDB" id="M5U9J1"/>
<dbReference type="OrthoDB" id="3199616at2"/>
<proteinExistence type="predicted"/>